<organism evidence="6 7">
    <name type="scientific">Snuella sedimenti</name>
    <dbReference type="NCBI Taxonomy" id="2798802"/>
    <lineage>
        <taxon>Bacteria</taxon>
        <taxon>Pseudomonadati</taxon>
        <taxon>Bacteroidota</taxon>
        <taxon>Flavobacteriia</taxon>
        <taxon>Flavobacteriales</taxon>
        <taxon>Flavobacteriaceae</taxon>
        <taxon>Snuella</taxon>
    </lineage>
</organism>
<evidence type="ECO:0000313" key="6">
    <source>
        <dbReference type="EMBL" id="MBJ6366799.1"/>
    </source>
</evidence>
<evidence type="ECO:0000256" key="2">
    <source>
        <dbReference type="ARBA" id="ARBA00022729"/>
    </source>
</evidence>
<evidence type="ECO:0000256" key="3">
    <source>
        <dbReference type="ARBA" id="ARBA00022801"/>
    </source>
</evidence>
<keyword evidence="3" id="KW-0378">Hydrolase</keyword>
<dbReference type="EMBL" id="JAELVQ010000001">
    <property type="protein sequence ID" value="MBJ6366799.1"/>
    <property type="molecule type" value="Genomic_DNA"/>
</dbReference>
<comment type="caution">
    <text evidence="6">The sequence shown here is derived from an EMBL/GenBank/DDBJ whole genome shotgun (WGS) entry which is preliminary data.</text>
</comment>
<dbReference type="AlphaFoldDB" id="A0A8J7J9E5"/>
<evidence type="ECO:0000256" key="4">
    <source>
        <dbReference type="SAM" id="SignalP"/>
    </source>
</evidence>
<keyword evidence="1" id="KW-0645">Protease</keyword>
<dbReference type="Gene3D" id="2.60.120.260">
    <property type="entry name" value="Galactose-binding domain-like"/>
    <property type="match status" value="1"/>
</dbReference>
<sequence>MKTKLHYVLSMTMLLLSFSALAQNSSWKKIQSVKNPENLSKFHLNKNKVQLFELNLPLLKKNMASATKRGSNTKQRYTTVSVPVSADTFETFKIYETSTLSPSLAAKFPDIKSYTGVSINNPKIRLRMSASPHGIQTMISNTDKPYVFMQPVSKGSNQYVLYDKESKTNGTGTFKCAALESLNTSFNKTGQLAKINDEGGANDQTLRKFRLAVSTTAEYTAYHDDGFGGNGNAVADALAAINATITRVNEVFETDMAITFELVDATQLIYTDAATDPYSDADIGVHDDNVNNLNGWSLQLQKTLSDEIGNAAYDIGHLFGASGGGGNAGCLGCVCRDDNISIDTDKNKGAAYTSPADEIPEGDTFDLNFVAHEIGHQMGANHTWAFDTEGSGVNSEPGSGSTIMAYAGITGSDDIQNDSDPYFHYHSIRQILDNILNNRTCWQNNSVYNPGNITNNPPIADAGNNYTIPAGTPYMLIGSASDADGSDVLTYCWEQTDSGEVDYVNFGPTLASGPMNRSLLPNSSPIRYIPRLSSVLEGNITQSNPGLGSDWETVATVDRTLNWALTVRDRNPSNPTEAQSSFDTMQIQVVDGTVENPVGPFQITSQTATGISWSQGETIEITWDVAGTNANGINTSQVDILLSTDGGLTFPTTLANNIANDGSQNIIVPNTAAPFCRVMVKPVNNIYYSVNPVDFAIGYTVTTTCNQQFISNSNLNVSIPDGTGENQAGPSVSSTINVPTSGIISDIKVNVDVSHSYIGDLTVTLTHPNNTTTVQLWDRNCNEDPSNEDFDIVFEDGASGVACNTPTTGTFSPASPLNAFNNLDSEGDWTLTINDNYIGDTGTLNDWYLEFCTTTTTLNTPNFIGFENLRVFPNPNNGSFTITTNAATEKPINVYVHDVRSRLIYNKTFEKSELFSETIDLENALTGMYILTVSNAKHKTVKKIIVE</sequence>
<dbReference type="RefSeq" id="WP_199112579.1">
    <property type="nucleotide sequence ID" value="NZ_JAELVQ010000001.1"/>
</dbReference>
<keyword evidence="7" id="KW-1185">Reference proteome</keyword>
<name>A0A8J7J9E5_9FLAO</name>
<dbReference type="Proteomes" id="UP000610931">
    <property type="component" value="Unassembled WGS sequence"/>
</dbReference>
<dbReference type="GO" id="GO:0004252">
    <property type="term" value="F:serine-type endopeptidase activity"/>
    <property type="evidence" value="ECO:0007669"/>
    <property type="project" value="InterPro"/>
</dbReference>
<dbReference type="InterPro" id="IPR002884">
    <property type="entry name" value="P_dom"/>
</dbReference>
<dbReference type="Gene3D" id="3.40.390.10">
    <property type="entry name" value="Collagenase (Catalytic Domain)"/>
    <property type="match status" value="1"/>
</dbReference>
<dbReference type="PROSITE" id="PS51829">
    <property type="entry name" value="P_HOMO_B"/>
    <property type="match status" value="1"/>
</dbReference>
<dbReference type="InterPro" id="IPR026444">
    <property type="entry name" value="Secre_tail"/>
</dbReference>
<evidence type="ECO:0000256" key="1">
    <source>
        <dbReference type="ARBA" id="ARBA00022670"/>
    </source>
</evidence>
<dbReference type="InterPro" id="IPR008979">
    <property type="entry name" value="Galactose-bd-like_sf"/>
</dbReference>
<dbReference type="SUPFAM" id="SSF55486">
    <property type="entry name" value="Metalloproteases ('zincins'), catalytic domain"/>
    <property type="match status" value="1"/>
</dbReference>
<dbReference type="Pfam" id="PF13583">
    <property type="entry name" value="Reprolysin_4"/>
    <property type="match status" value="1"/>
</dbReference>
<evidence type="ECO:0000259" key="5">
    <source>
        <dbReference type="PROSITE" id="PS51829"/>
    </source>
</evidence>
<feature type="domain" description="P/Homo B" evidence="5">
    <location>
        <begin position="700"/>
        <end position="857"/>
    </location>
</feature>
<feature type="signal peptide" evidence="4">
    <location>
        <begin position="1"/>
        <end position="22"/>
    </location>
</feature>
<accession>A0A8J7J9E5</accession>
<dbReference type="GO" id="GO:0006508">
    <property type="term" value="P:proteolysis"/>
    <property type="evidence" value="ECO:0007669"/>
    <property type="project" value="UniProtKB-KW"/>
</dbReference>
<keyword evidence="2 4" id="KW-0732">Signal</keyword>
<proteinExistence type="predicted"/>
<evidence type="ECO:0000313" key="7">
    <source>
        <dbReference type="Proteomes" id="UP000610931"/>
    </source>
</evidence>
<dbReference type="SUPFAM" id="SSF49785">
    <property type="entry name" value="Galactose-binding domain-like"/>
    <property type="match status" value="1"/>
</dbReference>
<reference evidence="6" key="1">
    <citation type="submission" date="2020-12" db="EMBL/GenBank/DDBJ databases">
        <title>Snuella sp. nov., isolated from sediment in Incheon.</title>
        <authorList>
            <person name="Kim W."/>
        </authorList>
    </citation>
    <scope>NUCLEOTIDE SEQUENCE</scope>
    <source>
        <strain evidence="6">CAU 1569</strain>
    </source>
</reference>
<dbReference type="GO" id="GO:0008237">
    <property type="term" value="F:metallopeptidase activity"/>
    <property type="evidence" value="ECO:0007669"/>
    <property type="project" value="InterPro"/>
</dbReference>
<dbReference type="NCBIfam" id="TIGR04183">
    <property type="entry name" value="Por_Secre_tail"/>
    <property type="match status" value="1"/>
</dbReference>
<dbReference type="Pfam" id="PF18962">
    <property type="entry name" value="Por_Secre_tail"/>
    <property type="match status" value="1"/>
</dbReference>
<feature type="chain" id="PRO_5035322752" evidence="4">
    <location>
        <begin position="23"/>
        <end position="947"/>
    </location>
</feature>
<dbReference type="Pfam" id="PF01483">
    <property type="entry name" value="P_proprotein"/>
    <property type="match status" value="1"/>
</dbReference>
<dbReference type="InterPro" id="IPR024079">
    <property type="entry name" value="MetalloPept_cat_dom_sf"/>
</dbReference>
<gene>
    <name evidence="6" type="ORF">JF259_01730</name>
</gene>
<protein>
    <submittedName>
        <fullName evidence="6">Proprotein convertase P-domain-containing protein</fullName>
    </submittedName>
</protein>